<protein>
    <submittedName>
        <fullName evidence="1">Uncharacterized protein</fullName>
    </submittedName>
</protein>
<comment type="caution">
    <text evidence="1">The sequence shown here is derived from an EMBL/GenBank/DDBJ whole genome shotgun (WGS) entry which is preliminary data.</text>
</comment>
<name>A0A5B7EBY2_PORTR</name>
<dbReference type="Proteomes" id="UP000324222">
    <property type="component" value="Unassembled WGS sequence"/>
</dbReference>
<sequence length="79" mass="8642">MRNPHWGYLAGTLWGCWSQLEEAEKVKSGHAKSRLRRAKYSQLAYPAPPPSHSSYVASSAAAAGGVTRCRMPAWFVPPA</sequence>
<dbReference type="AlphaFoldDB" id="A0A5B7EBY2"/>
<proteinExistence type="predicted"/>
<reference evidence="1 2" key="1">
    <citation type="submission" date="2019-05" db="EMBL/GenBank/DDBJ databases">
        <title>Another draft genome of Portunus trituberculatus and its Hox gene families provides insights of decapod evolution.</title>
        <authorList>
            <person name="Jeong J.-H."/>
            <person name="Song I."/>
            <person name="Kim S."/>
            <person name="Choi T."/>
            <person name="Kim D."/>
            <person name="Ryu S."/>
            <person name="Kim W."/>
        </authorList>
    </citation>
    <scope>NUCLEOTIDE SEQUENCE [LARGE SCALE GENOMIC DNA]</scope>
    <source>
        <tissue evidence="1">Muscle</tissue>
    </source>
</reference>
<accession>A0A5B7EBY2</accession>
<dbReference type="EMBL" id="VSRR010002230">
    <property type="protein sequence ID" value="MPC30314.1"/>
    <property type="molecule type" value="Genomic_DNA"/>
</dbReference>
<evidence type="ECO:0000313" key="1">
    <source>
        <dbReference type="EMBL" id="MPC30314.1"/>
    </source>
</evidence>
<keyword evidence="2" id="KW-1185">Reference proteome</keyword>
<organism evidence="1 2">
    <name type="scientific">Portunus trituberculatus</name>
    <name type="common">Swimming crab</name>
    <name type="synonym">Neptunus trituberculatus</name>
    <dbReference type="NCBI Taxonomy" id="210409"/>
    <lineage>
        <taxon>Eukaryota</taxon>
        <taxon>Metazoa</taxon>
        <taxon>Ecdysozoa</taxon>
        <taxon>Arthropoda</taxon>
        <taxon>Crustacea</taxon>
        <taxon>Multicrustacea</taxon>
        <taxon>Malacostraca</taxon>
        <taxon>Eumalacostraca</taxon>
        <taxon>Eucarida</taxon>
        <taxon>Decapoda</taxon>
        <taxon>Pleocyemata</taxon>
        <taxon>Brachyura</taxon>
        <taxon>Eubrachyura</taxon>
        <taxon>Portunoidea</taxon>
        <taxon>Portunidae</taxon>
        <taxon>Portuninae</taxon>
        <taxon>Portunus</taxon>
    </lineage>
</organism>
<gene>
    <name evidence="1" type="ORF">E2C01_023575</name>
</gene>
<evidence type="ECO:0000313" key="2">
    <source>
        <dbReference type="Proteomes" id="UP000324222"/>
    </source>
</evidence>